<comment type="caution">
    <text evidence="11">The sequence shown here is derived from an EMBL/GenBank/DDBJ whole genome shotgun (WGS) entry which is preliminary data.</text>
</comment>
<evidence type="ECO:0000256" key="1">
    <source>
        <dbReference type="ARBA" id="ARBA00022679"/>
    </source>
</evidence>
<comment type="caution">
    <text evidence="9">Lacks conserved residue(s) required for the propagation of feature annotation.</text>
</comment>
<accession>A0A916X0M5</accession>
<reference evidence="11" key="1">
    <citation type="journal article" date="2014" name="Int. J. Syst. Evol. Microbiol.">
        <title>Complete genome sequence of Corynebacterium casei LMG S-19264T (=DSM 44701T), isolated from a smear-ripened cheese.</title>
        <authorList>
            <consortium name="US DOE Joint Genome Institute (JGI-PGF)"/>
            <person name="Walter F."/>
            <person name="Albersmeier A."/>
            <person name="Kalinowski J."/>
            <person name="Ruckert C."/>
        </authorList>
    </citation>
    <scope>NUCLEOTIDE SEQUENCE</scope>
    <source>
        <strain evidence="11">CGMCC 1.15085</strain>
    </source>
</reference>
<comment type="similarity">
    <text evidence="9">Belongs to the carbohydrate kinase PfkB family. Ribokinase subfamily.</text>
</comment>
<dbReference type="Proteomes" id="UP000636793">
    <property type="component" value="Unassembled WGS sequence"/>
</dbReference>
<keyword evidence="3 9" id="KW-0547">Nucleotide-binding</keyword>
<dbReference type="GO" id="GO:0046872">
    <property type="term" value="F:metal ion binding"/>
    <property type="evidence" value="ECO:0007669"/>
    <property type="project" value="UniProtKB-KW"/>
</dbReference>
<dbReference type="GO" id="GO:0005524">
    <property type="term" value="F:ATP binding"/>
    <property type="evidence" value="ECO:0007669"/>
    <property type="project" value="UniProtKB-UniRule"/>
</dbReference>
<keyword evidence="7 9" id="KW-0630">Potassium</keyword>
<name>A0A916X0M5_9MICO</name>
<dbReference type="GO" id="GO:0005829">
    <property type="term" value="C:cytosol"/>
    <property type="evidence" value="ECO:0007669"/>
    <property type="project" value="TreeGrafter"/>
</dbReference>
<keyword evidence="8 9" id="KW-0119">Carbohydrate metabolism</keyword>
<feature type="binding site" evidence="9">
    <location>
        <position position="135"/>
    </location>
    <ligand>
        <name>substrate</name>
    </ligand>
</feature>
<dbReference type="EMBL" id="BMHI01000007">
    <property type="protein sequence ID" value="GGB45624.1"/>
    <property type="molecule type" value="Genomic_DNA"/>
</dbReference>
<evidence type="ECO:0000256" key="2">
    <source>
        <dbReference type="ARBA" id="ARBA00022723"/>
    </source>
</evidence>
<dbReference type="GO" id="GO:0004747">
    <property type="term" value="F:ribokinase activity"/>
    <property type="evidence" value="ECO:0007669"/>
    <property type="project" value="UniProtKB-UniRule"/>
</dbReference>
<feature type="binding site" evidence="9">
    <location>
        <position position="242"/>
    </location>
    <ligand>
        <name>K(+)</name>
        <dbReference type="ChEBI" id="CHEBI:29103"/>
    </ligand>
</feature>
<feature type="binding site" evidence="9">
    <location>
        <position position="279"/>
    </location>
    <ligand>
        <name>K(+)</name>
        <dbReference type="ChEBI" id="CHEBI:29103"/>
    </ligand>
</feature>
<comment type="activity regulation">
    <text evidence="9">Activated by a monovalent cation that binds near, but not in, the active site. The most likely occupant of the site in vivo is potassium. Ion binding induces a conformational change that may alter substrate affinity.</text>
</comment>
<dbReference type="HAMAP" id="MF_01987">
    <property type="entry name" value="Ribokinase"/>
    <property type="match status" value="1"/>
</dbReference>
<dbReference type="PANTHER" id="PTHR10584">
    <property type="entry name" value="SUGAR KINASE"/>
    <property type="match status" value="1"/>
</dbReference>
<dbReference type="InterPro" id="IPR002139">
    <property type="entry name" value="Ribo/fructo_kinase"/>
</dbReference>
<feature type="binding site" evidence="9">
    <location>
        <position position="175"/>
    </location>
    <ligand>
        <name>ATP</name>
        <dbReference type="ChEBI" id="CHEBI:30616"/>
    </ligand>
</feature>
<feature type="domain" description="Carbohydrate kinase PfkB" evidence="10">
    <location>
        <begin position="3"/>
        <end position="285"/>
    </location>
</feature>
<sequence length="308" mass="31037">MTARVVVVGSINVDHTIALERFPRPGETLLASSLSHSVGGKGANQAVAAAKSGATVAMVGVLGDDPEGDTALHALQQAGVDGRSVRRASGVPTGSAWISVASGDNTILVVSGANHQWTGIEPSLQQDDIVLAQLEIPLPVVEAVAAAAGMFVLNAAPSQHLSDELLGHCDVLIVNEHELAEVSGLGASDTADPAAVVAASHALVKRGVTAVATTLGEQGAILCTADETFQVRAPVVEVVDSTGAGDAFCGVFAAQLAAGASISEALRFAVTAGSVSVQSATAQGSYADLAMLPSLVHRTPQVSTLFEQ</sequence>
<dbReference type="Gene3D" id="3.40.1190.20">
    <property type="match status" value="1"/>
</dbReference>
<dbReference type="SUPFAM" id="SSF53613">
    <property type="entry name" value="Ribokinase-like"/>
    <property type="match status" value="1"/>
</dbReference>
<feature type="binding site" evidence="9">
    <location>
        <begin position="245"/>
        <end position="246"/>
    </location>
    <ligand>
        <name>ATP</name>
        <dbReference type="ChEBI" id="CHEBI:30616"/>
    </ligand>
</feature>
<feature type="active site" description="Proton acceptor" evidence="9">
    <location>
        <position position="246"/>
    </location>
</feature>
<feature type="binding site" evidence="9">
    <location>
        <begin position="40"/>
        <end position="44"/>
    </location>
    <ligand>
        <name>substrate</name>
    </ligand>
</feature>
<dbReference type="RefSeq" id="WP_188838923.1">
    <property type="nucleotide sequence ID" value="NZ_BMHI01000007.1"/>
</dbReference>
<dbReference type="InterPro" id="IPR011877">
    <property type="entry name" value="Ribokinase"/>
</dbReference>
<dbReference type="EC" id="2.7.1.15" evidence="9"/>
<keyword evidence="2 9" id="KW-0479">Metal-binding</keyword>
<evidence type="ECO:0000256" key="5">
    <source>
        <dbReference type="ARBA" id="ARBA00022840"/>
    </source>
</evidence>
<protein>
    <recommendedName>
        <fullName evidence="9">Ribokinase</fullName>
        <shortName evidence="9">RK</shortName>
        <ecNumber evidence="9">2.7.1.15</ecNumber>
    </recommendedName>
</protein>
<dbReference type="CDD" id="cd01174">
    <property type="entry name" value="ribokinase"/>
    <property type="match status" value="1"/>
</dbReference>
<keyword evidence="6 9" id="KW-0460">Magnesium</keyword>
<dbReference type="Pfam" id="PF00294">
    <property type="entry name" value="PfkB"/>
    <property type="match status" value="1"/>
</dbReference>
<feature type="binding site" evidence="9">
    <location>
        <begin position="214"/>
        <end position="219"/>
    </location>
    <ligand>
        <name>ATP</name>
        <dbReference type="ChEBI" id="CHEBI:30616"/>
    </ligand>
</feature>
<dbReference type="AlphaFoldDB" id="A0A916X0M5"/>
<keyword evidence="1 9" id="KW-0808">Transferase</keyword>
<comment type="cofactor">
    <cofactor evidence="9">
        <name>Mg(2+)</name>
        <dbReference type="ChEBI" id="CHEBI:18420"/>
    </cofactor>
    <text evidence="9">Requires a divalent cation, most likely magnesium in vivo, as an electrophilic catalyst to aid phosphoryl group transfer. It is the chelate of the metal and the nucleotide that is the actual substrate.</text>
</comment>
<comment type="subcellular location">
    <subcellularLocation>
        <location evidence="9">Cytoplasm</location>
    </subcellularLocation>
</comment>
<reference evidence="11" key="2">
    <citation type="submission" date="2020-09" db="EMBL/GenBank/DDBJ databases">
        <authorList>
            <person name="Sun Q."/>
            <person name="Zhou Y."/>
        </authorList>
    </citation>
    <scope>NUCLEOTIDE SEQUENCE</scope>
    <source>
        <strain evidence="11">CGMCC 1.15085</strain>
    </source>
</reference>
<feature type="binding site" evidence="9">
    <location>
        <position position="246"/>
    </location>
    <ligand>
        <name>substrate</name>
    </ligand>
</feature>
<evidence type="ECO:0000256" key="4">
    <source>
        <dbReference type="ARBA" id="ARBA00022777"/>
    </source>
</evidence>
<feature type="binding site" evidence="9">
    <location>
        <position position="240"/>
    </location>
    <ligand>
        <name>K(+)</name>
        <dbReference type="ChEBI" id="CHEBI:29103"/>
    </ligand>
</feature>
<keyword evidence="5 9" id="KW-0067">ATP-binding</keyword>
<feature type="binding site" evidence="9">
    <location>
        <position position="276"/>
    </location>
    <ligand>
        <name>K(+)</name>
        <dbReference type="ChEBI" id="CHEBI:29103"/>
    </ligand>
</feature>
<keyword evidence="9" id="KW-0963">Cytoplasm</keyword>
<keyword evidence="4 9" id="KW-0418">Kinase</keyword>
<evidence type="ECO:0000256" key="8">
    <source>
        <dbReference type="ARBA" id="ARBA00023277"/>
    </source>
</evidence>
<keyword evidence="12" id="KW-1185">Reference proteome</keyword>
<comment type="subunit">
    <text evidence="9">Homodimer.</text>
</comment>
<dbReference type="InterPro" id="IPR011611">
    <property type="entry name" value="PfkB_dom"/>
</dbReference>
<dbReference type="InterPro" id="IPR029056">
    <property type="entry name" value="Ribokinase-like"/>
</dbReference>
<evidence type="ECO:0000313" key="11">
    <source>
        <dbReference type="EMBL" id="GGB45624.1"/>
    </source>
</evidence>
<dbReference type="GO" id="GO:0019303">
    <property type="term" value="P:D-ribose catabolic process"/>
    <property type="evidence" value="ECO:0007669"/>
    <property type="project" value="UniProtKB-UniRule"/>
</dbReference>
<comment type="catalytic activity">
    <reaction evidence="9">
        <text>D-ribose + ATP = D-ribose 5-phosphate + ADP + H(+)</text>
        <dbReference type="Rhea" id="RHEA:13697"/>
        <dbReference type="ChEBI" id="CHEBI:15378"/>
        <dbReference type="ChEBI" id="CHEBI:30616"/>
        <dbReference type="ChEBI" id="CHEBI:47013"/>
        <dbReference type="ChEBI" id="CHEBI:78346"/>
        <dbReference type="ChEBI" id="CHEBI:456216"/>
        <dbReference type="EC" id="2.7.1.15"/>
    </reaction>
</comment>
<feature type="binding site" evidence="9">
    <location>
        <position position="285"/>
    </location>
    <ligand>
        <name>K(+)</name>
        <dbReference type="ChEBI" id="CHEBI:29103"/>
    </ligand>
</feature>
<proteinExistence type="inferred from homology"/>
<organism evidence="11 12">
    <name type="scientific">Flexivirga endophytica</name>
    <dbReference type="NCBI Taxonomy" id="1849103"/>
    <lineage>
        <taxon>Bacteria</taxon>
        <taxon>Bacillati</taxon>
        <taxon>Actinomycetota</taxon>
        <taxon>Actinomycetes</taxon>
        <taxon>Micrococcales</taxon>
        <taxon>Dermacoccaceae</taxon>
        <taxon>Flexivirga</taxon>
    </lineage>
</organism>
<comment type="pathway">
    <text evidence="9">Carbohydrate metabolism; D-ribose degradation; D-ribose 5-phosphate from beta-D-ribopyranose: step 2/2.</text>
</comment>
<evidence type="ECO:0000256" key="6">
    <source>
        <dbReference type="ARBA" id="ARBA00022842"/>
    </source>
</evidence>
<evidence type="ECO:0000256" key="7">
    <source>
        <dbReference type="ARBA" id="ARBA00022958"/>
    </source>
</evidence>
<dbReference type="PANTHER" id="PTHR10584:SF166">
    <property type="entry name" value="RIBOKINASE"/>
    <property type="match status" value="1"/>
</dbReference>
<gene>
    <name evidence="9 11" type="primary">rbsK</name>
    <name evidence="11" type="ORF">GCM10011492_40950</name>
</gene>
<evidence type="ECO:0000256" key="9">
    <source>
        <dbReference type="HAMAP-Rule" id="MF_01987"/>
    </source>
</evidence>
<evidence type="ECO:0000256" key="3">
    <source>
        <dbReference type="ARBA" id="ARBA00022741"/>
    </source>
</evidence>
<feature type="binding site" evidence="9">
    <location>
        <begin position="12"/>
        <end position="14"/>
    </location>
    <ligand>
        <name>substrate</name>
    </ligand>
</feature>
<comment type="function">
    <text evidence="9">Catalyzes the phosphorylation of ribose at O-5 in a reaction requiring ATP and magnesium. The resulting D-ribose-5-phosphate can then be used either for sythesis of nucleotides, histidine, and tryptophan, or as a component of the pentose phosphate pathway.</text>
</comment>
<evidence type="ECO:0000259" key="10">
    <source>
        <dbReference type="Pfam" id="PF00294"/>
    </source>
</evidence>
<dbReference type="PRINTS" id="PR00990">
    <property type="entry name" value="RIBOKINASE"/>
</dbReference>
<evidence type="ECO:0000313" key="12">
    <source>
        <dbReference type="Proteomes" id="UP000636793"/>
    </source>
</evidence>